<evidence type="ECO:0000313" key="10">
    <source>
        <dbReference type="EMBL" id="TGE13064.1"/>
    </source>
</evidence>
<dbReference type="GO" id="GO:0009103">
    <property type="term" value="P:lipopolysaccharide biosynthetic process"/>
    <property type="evidence" value="ECO:0007669"/>
    <property type="project" value="UniProtKB-ARBA"/>
</dbReference>
<sequence length="275" mass="31265">MAKLFTNWSTLPRWFWPMLIGLNLVLHAPFFAMPPIGPHTWRQCNTLAVARNFYEEDMNILRPRIDRRNDSDGVTGMQFPSYEWSVAVAYQVFGFHETLPRIISWLISVAGLFFGYCLIRRITGSVWMGAVAAWGLAWSPEIYYHSINALPDVLASSASLGGLWYFLRWREHRRAGHFWLSLVLTALAGLTKLQFLLIGFPIAVLLLQDIQRRQLGWRRDAGPLAFFALASVGIPLAWYAYARNLIEVSGLRNSSGVVCLCPQPDRGFRAAGFRD</sequence>
<gene>
    <name evidence="10" type="ORF">E5J99_19685</name>
</gene>
<dbReference type="Proteomes" id="UP000297739">
    <property type="component" value="Unassembled WGS sequence"/>
</dbReference>
<evidence type="ECO:0000256" key="5">
    <source>
        <dbReference type="ARBA" id="ARBA00022692"/>
    </source>
</evidence>
<dbReference type="InterPro" id="IPR038731">
    <property type="entry name" value="RgtA/B/C-like"/>
</dbReference>
<comment type="subcellular location">
    <subcellularLocation>
        <location evidence="1">Cell membrane</location>
        <topology evidence="1">Multi-pass membrane protein</topology>
    </subcellularLocation>
</comment>
<dbReference type="AlphaFoldDB" id="A0A4Z0PET8"/>
<evidence type="ECO:0000256" key="4">
    <source>
        <dbReference type="ARBA" id="ARBA00022679"/>
    </source>
</evidence>
<protein>
    <submittedName>
        <fullName evidence="10">Glycosyltransferase family 39 protein</fullName>
    </submittedName>
</protein>
<dbReference type="GO" id="GO:0016763">
    <property type="term" value="F:pentosyltransferase activity"/>
    <property type="evidence" value="ECO:0007669"/>
    <property type="project" value="TreeGrafter"/>
</dbReference>
<feature type="transmembrane region" description="Helical" evidence="8">
    <location>
        <begin position="14"/>
        <end position="33"/>
    </location>
</feature>
<accession>A0A4Z0PET8</accession>
<dbReference type="InterPro" id="IPR050297">
    <property type="entry name" value="LipidA_mod_glycosyltrf_83"/>
</dbReference>
<feature type="transmembrane region" description="Helical" evidence="8">
    <location>
        <begin position="224"/>
        <end position="242"/>
    </location>
</feature>
<keyword evidence="11" id="KW-1185">Reference proteome</keyword>
<name>A0A4Z0PET8_9BACT</name>
<dbReference type="OrthoDB" id="1112848at2"/>
<proteinExistence type="predicted"/>
<evidence type="ECO:0000313" key="11">
    <source>
        <dbReference type="Proteomes" id="UP000297739"/>
    </source>
</evidence>
<dbReference type="Pfam" id="PF13231">
    <property type="entry name" value="PMT_2"/>
    <property type="match status" value="1"/>
</dbReference>
<feature type="transmembrane region" description="Helical" evidence="8">
    <location>
        <begin position="179"/>
        <end position="204"/>
    </location>
</feature>
<dbReference type="EMBL" id="SRLD01000059">
    <property type="protein sequence ID" value="TGE13064.1"/>
    <property type="molecule type" value="Genomic_DNA"/>
</dbReference>
<organism evidence="10 11">
    <name type="scientific">Hymenobacter elongatus</name>
    <dbReference type="NCBI Taxonomy" id="877208"/>
    <lineage>
        <taxon>Bacteria</taxon>
        <taxon>Pseudomonadati</taxon>
        <taxon>Bacteroidota</taxon>
        <taxon>Cytophagia</taxon>
        <taxon>Cytophagales</taxon>
        <taxon>Hymenobacteraceae</taxon>
        <taxon>Hymenobacter</taxon>
    </lineage>
</organism>
<evidence type="ECO:0000256" key="7">
    <source>
        <dbReference type="ARBA" id="ARBA00023136"/>
    </source>
</evidence>
<feature type="transmembrane region" description="Helical" evidence="8">
    <location>
        <begin position="142"/>
        <end position="167"/>
    </location>
</feature>
<evidence type="ECO:0000256" key="3">
    <source>
        <dbReference type="ARBA" id="ARBA00022676"/>
    </source>
</evidence>
<evidence type="ECO:0000259" key="9">
    <source>
        <dbReference type="Pfam" id="PF13231"/>
    </source>
</evidence>
<evidence type="ECO:0000256" key="6">
    <source>
        <dbReference type="ARBA" id="ARBA00022989"/>
    </source>
</evidence>
<keyword evidence="3" id="KW-0328">Glycosyltransferase</keyword>
<keyword evidence="7 8" id="KW-0472">Membrane</keyword>
<reference evidence="10 11" key="1">
    <citation type="submission" date="2019-04" db="EMBL/GenBank/DDBJ databases">
        <authorList>
            <person name="Feng G."/>
            <person name="Zhang J."/>
            <person name="Zhu H."/>
        </authorList>
    </citation>
    <scope>NUCLEOTIDE SEQUENCE [LARGE SCALE GENOMIC DNA]</scope>
    <source>
        <strain evidence="10 11">JCM 17223</strain>
    </source>
</reference>
<evidence type="ECO:0000256" key="2">
    <source>
        <dbReference type="ARBA" id="ARBA00022475"/>
    </source>
</evidence>
<dbReference type="PANTHER" id="PTHR33908:SF11">
    <property type="entry name" value="MEMBRANE PROTEIN"/>
    <property type="match status" value="1"/>
</dbReference>
<evidence type="ECO:0000256" key="1">
    <source>
        <dbReference type="ARBA" id="ARBA00004651"/>
    </source>
</evidence>
<evidence type="ECO:0000256" key="8">
    <source>
        <dbReference type="SAM" id="Phobius"/>
    </source>
</evidence>
<keyword evidence="2" id="KW-1003">Cell membrane</keyword>
<feature type="transmembrane region" description="Helical" evidence="8">
    <location>
        <begin position="102"/>
        <end position="122"/>
    </location>
</feature>
<dbReference type="PANTHER" id="PTHR33908">
    <property type="entry name" value="MANNOSYLTRANSFERASE YKCB-RELATED"/>
    <property type="match status" value="1"/>
</dbReference>
<feature type="domain" description="Glycosyltransferase RgtA/B/C/D-like" evidence="9">
    <location>
        <begin position="80"/>
        <end position="230"/>
    </location>
</feature>
<comment type="caution">
    <text evidence="10">The sequence shown here is derived from an EMBL/GenBank/DDBJ whole genome shotgun (WGS) entry which is preliminary data.</text>
</comment>
<keyword evidence="4 10" id="KW-0808">Transferase</keyword>
<dbReference type="GO" id="GO:0005886">
    <property type="term" value="C:plasma membrane"/>
    <property type="evidence" value="ECO:0007669"/>
    <property type="project" value="UniProtKB-SubCell"/>
</dbReference>
<keyword evidence="5 8" id="KW-0812">Transmembrane</keyword>
<keyword evidence="6 8" id="KW-1133">Transmembrane helix</keyword>